<dbReference type="Proteomes" id="UP000198809">
    <property type="component" value="Unassembled WGS sequence"/>
</dbReference>
<dbReference type="Gene3D" id="3.30.1380.10">
    <property type="match status" value="1"/>
</dbReference>
<dbReference type="InterPro" id="IPR052179">
    <property type="entry name" value="DD-CPase-like"/>
</dbReference>
<keyword evidence="4" id="KW-0645">Protease</keyword>
<evidence type="ECO:0000259" key="2">
    <source>
        <dbReference type="Pfam" id="PF02557"/>
    </source>
</evidence>
<organism evidence="4 5">
    <name type="scientific">Paenibacillus sophorae</name>
    <dbReference type="NCBI Taxonomy" id="1333845"/>
    <lineage>
        <taxon>Bacteria</taxon>
        <taxon>Bacillati</taxon>
        <taxon>Bacillota</taxon>
        <taxon>Bacilli</taxon>
        <taxon>Bacillales</taxon>
        <taxon>Paenibacillaceae</taxon>
        <taxon>Paenibacillus</taxon>
    </lineage>
</organism>
<name>A0A1H8IG14_9BACL</name>
<dbReference type="STRING" id="1333845.SAMN04487895_102181"/>
<dbReference type="SUPFAM" id="SSF55166">
    <property type="entry name" value="Hedgehog/DD-peptidase"/>
    <property type="match status" value="1"/>
</dbReference>
<keyword evidence="4" id="KW-0378">Hydrolase</keyword>
<reference evidence="4 5" key="1">
    <citation type="submission" date="2016-10" db="EMBL/GenBank/DDBJ databases">
        <authorList>
            <person name="de Groot N.N."/>
        </authorList>
    </citation>
    <scope>NUCLEOTIDE SEQUENCE [LARGE SCALE GENOMIC DNA]</scope>
    <source>
        <strain evidence="4 5">CGMCC 1.10238</strain>
    </source>
</reference>
<dbReference type="EMBL" id="CP076607">
    <property type="protein sequence ID" value="QWU15948.1"/>
    <property type="molecule type" value="Genomic_DNA"/>
</dbReference>
<reference evidence="3 6" key="2">
    <citation type="submission" date="2021-06" db="EMBL/GenBank/DDBJ databases">
        <title>Whole genome sequence of Paenibacillus sophorae DSM23020 for comparative genomics.</title>
        <authorList>
            <person name="Kim M.-J."/>
            <person name="Lee G."/>
            <person name="Shin J.-H."/>
        </authorList>
    </citation>
    <scope>NUCLEOTIDE SEQUENCE [LARGE SCALE GENOMIC DNA]</scope>
    <source>
        <strain evidence="3 6">DSM 23020</strain>
    </source>
</reference>
<dbReference type="Proteomes" id="UP000683429">
    <property type="component" value="Chromosome"/>
</dbReference>
<feature type="region of interest" description="Disordered" evidence="1">
    <location>
        <begin position="43"/>
        <end position="90"/>
    </location>
</feature>
<dbReference type="RefSeq" id="WP_090833825.1">
    <property type="nucleotide sequence ID" value="NZ_CP076607.1"/>
</dbReference>
<dbReference type="InterPro" id="IPR058193">
    <property type="entry name" value="VanY/YodJ_core_dom"/>
</dbReference>
<keyword evidence="4" id="KW-0121">Carboxypeptidase</keyword>
<evidence type="ECO:0000313" key="5">
    <source>
        <dbReference type="Proteomes" id="UP000198809"/>
    </source>
</evidence>
<sequence>MRKQLWIPLLFLAVIAVGWGIGKYTSPARSTGSGAAAVDQPALNGAAAQPPGESPAPSAPPEGQSGGGTQPAGESPAPSAPPAEGQSWGEAQLAATEPDSIGVMVNKQYGLPDNYKPADLVYPDVPFIFKEKIEKRMMRKEAAHALEEMFAGAKQDGVYLAGVSAYRSEKTQQGLFNAYAERDGEEKAQTYSAVPGHSEHQTGLAIDLSGTDGKCAAESCFAGTKEADWLAQHAPEYGFIIRYPEGKEAFTGYMYEPWHVRYVGKEAARSIAEQGITLEEYYSAVPVSK</sequence>
<accession>A0A1H8IG14</accession>
<feature type="compositionally biased region" description="Low complexity" evidence="1">
    <location>
        <begin position="71"/>
        <end position="85"/>
    </location>
</feature>
<dbReference type="GO" id="GO:0006508">
    <property type="term" value="P:proteolysis"/>
    <property type="evidence" value="ECO:0007669"/>
    <property type="project" value="InterPro"/>
</dbReference>
<evidence type="ECO:0000313" key="3">
    <source>
        <dbReference type="EMBL" id="QWU15948.1"/>
    </source>
</evidence>
<dbReference type="EMBL" id="FODH01000002">
    <property type="protein sequence ID" value="SEN67212.1"/>
    <property type="molecule type" value="Genomic_DNA"/>
</dbReference>
<evidence type="ECO:0000313" key="4">
    <source>
        <dbReference type="EMBL" id="SEN67212.1"/>
    </source>
</evidence>
<protein>
    <submittedName>
        <fullName evidence="3 4">D-alanyl-D-alanine carboxypeptidase</fullName>
    </submittedName>
</protein>
<evidence type="ECO:0000313" key="6">
    <source>
        <dbReference type="Proteomes" id="UP000683429"/>
    </source>
</evidence>
<dbReference type="CDD" id="cd14852">
    <property type="entry name" value="LD-carboxypeptidase"/>
    <property type="match status" value="1"/>
</dbReference>
<dbReference type="PANTHER" id="PTHR34385:SF1">
    <property type="entry name" value="PEPTIDOGLYCAN L-ALANYL-D-GLUTAMATE ENDOPEPTIDASE CWLK"/>
    <property type="match status" value="1"/>
</dbReference>
<dbReference type="InterPro" id="IPR009045">
    <property type="entry name" value="Zn_M74/Hedgehog-like"/>
</dbReference>
<dbReference type="PANTHER" id="PTHR34385">
    <property type="entry name" value="D-ALANYL-D-ALANINE CARBOXYPEPTIDASE"/>
    <property type="match status" value="1"/>
</dbReference>
<proteinExistence type="predicted"/>
<dbReference type="InterPro" id="IPR003709">
    <property type="entry name" value="VanY-like_core_dom"/>
</dbReference>
<dbReference type="GO" id="GO:0004180">
    <property type="term" value="F:carboxypeptidase activity"/>
    <property type="evidence" value="ECO:0007669"/>
    <property type="project" value="UniProtKB-KW"/>
</dbReference>
<dbReference type="OrthoDB" id="9792074at2"/>
<dbReference type="AlphaFoldDB" id="A0A1H8IG14"/>
<dbReference type="Pfam" id="PF02557">
    <property type="entry name" value="VanY"/>
    <property type="match status" value="1"/>
</dbReference>
<keyword evidence="6" id="KW-1185">Reference proteome</keyword>
<gene>
    <name evidence="3" type="ORF">KP014_01300</name>
    <name evidence="4" type="ORF">SAMN04487895_102181</name>
</gene>
<feature type="domain" description="D-alanyl-D-alanine carboxypeptidase-like core" evidence="2">
    <location>
        <begin position="136"/>
        <end position="265"/>
    </location>
</feature>
<evidence type="ECO:0000256" key="1">
    <source>
        <dbReference type="SAM" id="MobiDB-lite"/>
    </source>
</evidence>